<dbReference type="SUPFAM" id="SSF57302">
    <property type="entry name" value="Snake toxin-like"/>
    <property type="match status" value="1"/>
</dbReference>
<keyword evidence="12" id="KW-0418">Kinase</keyword>
<evidence type="ECO:0000259" key="22">
    <source>
        <dbReference type="PROSITE" id="PS51256"/>
    </source>
</evidence>
<proteinExistence type="inferred from homology"/>
<dbReference type="EC" id="2.7.11.30" evidence="5"/>
<keyword evidence="14" id="KW-0460">Magnesium</keyword>
<dbReference type="AlphaFoldDB" id="A0ABD2WJN5"/>
<evidence type="ECO:0000259" key="21">
    <source>
        <dbReference type="PROSITE" id="PS50011"/>
    </source>
</evidence>
<gene>
    <name evidence="23" type="ORF">TKK_012503</name>
</gene>
<comment type="cofactor">
    <cofactor evidence="1">
        <name>Mn(2+)</name>
        <dbReference type="ChEBI" id="CHEBI:29035"/>
    </cofactor>
</comment>
<dbReference type="GO" id="GO:0004675">
    <property type="term" value="F:transmembrane receptor protein serine/threonine kinase activity"/>
    <property type="evidence" value="ECO:0007669"/>
    <property type="project" value="UniProtKB-EC"/>
</dbReference>
<dbReference type="InterPro" id="IPR011009">
    <property type="entry name" value="Kinase-like_dom_sf"/>
</dbReference>
<sequence>MSKFHSDQAQFNSGNSDPNFSRNAVKSSRQVAASGLTCYCDGYCPSDEQTGTCRTRPGGYCFSAVEEVWDAERESFVPEWSFGCLPPAEQGLVQCNGGRRLKGRDIFCCNDSNLCNRDVFPMYKESRHSRPPRPPPPPNSKLAEASNASPIVIIAVVLSVCLVVVFSLGAVLVYQRRRLKRNKESASLVTAGSCENGGGGGSRLRDLIDRSSGSGSGSGLPLLVQRTIARQIQLARDECLGKGRYGEVRLGRWRGERVACKIFATQEEASWFRETEIYQTRLMRHDNVLGFVAADIKGTGCYTQMLLVTDYHELGSLHDYLQSRLLDRAGLLACCLSLARGLAHLHTEIPGGPVAAGKPAIAHRDIKSKNVLMKRNGECCIADFGLAVRYSSETGEMDVAAPEARVGTRRYMAPEQLDESIDVGCFDSFKRADVYSLGLVLWEICRRCATVEGMISKAEPYALPYHDVVPIDPDFEEMRLAVCVINVRPVIPRRWRNDPILCAMSKLMAECWHSNPAVRLTALRVKKTMSQLHINSEIKIV</sequence>
<dbReference type="InterPro" id="IPR008271">
    <property type="entry name" value="Ser/Thr_kinase_AS"/>
</dbReference>
<dbReference type="PROSITE" id="PS50011">
    <property type="entry name" value="PROTEIN_KINASE_DOM"/>
    <property type="match status" value="1"/>
</dbReference>
<dbReference type="Pfam" id="PF00069">
    <property type="entry name" value="Pkinase"/>
    <property type="match status" value="1"/>
</dbReference>
<evidence type="ECO:0000256" key="17">
    <source>
        <dbReference type="ARBA" id="ARBA00023170"/>
    </source>
</evidence>
<dbReference type="InterPro" id="IPR003605">
    <property type="entry name" value="GS_dom"/>
</dbReference>
<comment type="subcellular location">
    <subcellularLocation>
        <location evidence="3">Membrane</location>
        <topology evidence="3">Single-pass type I membrane protein</topology>
    </subcellularLocation>
</comment>
<evidence type="ECO:0000256" key="4">
    <source>
        <dbReference type="ARBA" id="ARBA00009605"/>
    </source>
</evidence>
<evidence type="ECO:0000256" key="11">
    <source>
        <dbReference type="ARBA" id="ARBA00022741"/>
    </source>
</evidence>
<dbReference type="InterPro" id="IPR000719">
    <property type="entry name" value="Prot_kinase_dom"/>
</dbReference>
<dbReference type="Proteomes" id="UP001627154">
    <property type="component" value="Unassembled WGS sequence"/>
</dbReference>
<evidence type="ECO:0000313" key="24">
    <source>
        <dbReference type="Proteomes" id="UP001627154"/>
    </source>
</evidence>
<comment type="caution">
    <text evidence="23">The sequence shown here is derived from an EMBL/GenBank/DDBJ whole genome shotgun (WGS) entry which is preliminary data.</text>
</comment>
<dbReference type="InterPro" id="IPR017441">
    <property type="entry name" value="Protein_kinase_ATP_BS"/>
</dbReference>
<keyword evidence="10" id="KW-0732">Signal</keyword>
<name>A0ABD2WJN5_9HYME</name>
<keyword evidence="24" id="KW-1185">Reference proteome</keyword>
<keyword evidence="15 20" id="KW-1133">Transmembrane helix</keyword>
<evidence type="ECO:0000256" key="1">
    <source>
        <dbReference type="ARBA" id="ARBA00001936"/>
    </source>
</evidence>
<dbReference type="Gene3D" id="3.30.200.20">
    <property type="entry name" value="Phosphorylase Kinase, domain 1"/>
    <property type="match status" value="1"/>
</dbReference>
<dbReference type="Pfam" id="PF08515">
    <property type="entry name" value="TGF_beta_GS"/>
    <property type="match status" value="1"/>
</dbReference>
<keyword evidence="9" id="KW-0479">Metal-binding</keyword>
<dbReference type="SMART" id="SM00467">
    <property type="entry name" value="GS"/>
    <property type="match status" value="1"/>
</dbReference>
<evidence type="ECO:0000256" key="20">
    <source>
        <dbReference type="SAM" id="Phobius"/>
    </source>
</evidence>
<protein>
    <recommendedName>
        <fullName evidence="5">receptor protein serine/threonine kinase</fullName>
        <ecNumber evidence="5">2.7.11.30</ecNumber>
    </recommendedName>
</protein>
<feature type="binding site" evidence="18">
    <location>
        <position position="261"/>
    </location>
    <ligand>
        <name>ATP</name>
        <dbReference type="ChEBI" id="CHEBI:30616"/>
    </ligand>
</feature>
<keyword evidence="6" id="KW-0723">Serine/threonine-protein kinase</keyword>
<dbReference type="GO" id="GO:0005524">
    <property type="term" value="F:ATP binding"/>
    <property type="evidence" value="ECO:0007669"/>
    <property type="project" value="UniProtKB-UniRule"/>
</dbReference>
<feature type="domain" description="GS" evidence="22">
    <location>
        <begin position="202"/>
        <end position="231"/>
    </location>
</feature>
<accession>A0ABD2WJN5</accession>
<dbReference type="Pfam" id="PF01064">
    <property type="entry name" value="Activin_recp"/>
    <property type="match status" value="1"/>
</dbReference>
<evidence type="ECO:0000256" key="14">
    <source>
        <dbReference type="ARBA" id="ARBA00022842"/>
    </source>
</evidence>
<evidence type="ECO:0000256" key="6">
    <source>
        <dbReference type="ARBA" id="ARBA00022527"/>
    </source>
</evidence>
<feature type="transmembrane region" description="Helical" evidence="20">
    <location>
        <begin position="151"/>
        <end position="174"/>
    </location>
</feature>
<evidence type="ECO:0000256" key="10">
    <source>
        <dbReference type="ARBA" id="ARBA00022729"/>
    </source>
</evidence>
<dbReference type="PANTHER" id="PTHR23255:SF71">
    <property type="entry name" value="RECEPTOR PROTEIN SERINE_THREONINE KINASE"/>
    <property type="match status" value="1"/>
</dbReference>
<evidence type="ECO:0000256" key="2">
    <source>
        <dbReference type="ARBA" id="ARBA00001946"/>
    </source>
</evidence>
<evidence type="ECO:0000256" key="16">
    <source>
        <dbReference type="ARBA" id="ARBA00023136"/>
    </source>
</evidence>
<dbReference type="PANTHER" id="PTHR23255">
    <property type="entry name" value="TRANSFORMING GROWTH FACTOR-BETA RECEPTOR TYPE I AND II"/>
    <property type="match status" value="1"/>
</dbReference>
<organism evidence="23 24">
    <name type="scientific">Trichogramma kaykai</name>
    <dbReference type="NCBI Taxonomy" id="54128"/>
    <lineage>
        <taxon>Eukaryota</taxon>
        <taxon>Metazoa</taxon>
        <taxon>Ecdysozoa</taxon>
        <taxon>Arthropoda</taxon>
        <taxon>Hexapoda</taxon>
        <taxon>Insecta</taxon>
        <taxon>Pterygota</taxon>
        <taxon>Neoptera</taxon>
        <taxon>Endopterygota</taxon>
        <taxon>Hymenoptera</taxon>
        <taxon>Apocrita</taxon>
        <taxon>Proctotrupomorpha</taxon>
        <taxon>Chalcidoidea</taxon>
        <taxon>Trichogrammatidae</taxon>
        <taxon>Trichogramma</taxon>
    </lineage>
</organism>
<evidence type="ECO:0000256" key="15">
    <source>
        <dbReference type="ARBA" id="ARBA00022989"/>
    </source>
</evidence>
<keyword evidence="13 18" id="KW-0067">ATP-binding</keyword>
<dbReference type="FunFam" id="1.10.510.10:FF:000018">
    <property type="entry name" value="Receptor protein serine/threonine kinase"/>
    <property type="match status" value="1"/>
</dbReference>
<dbReference type="FunFam" id="2.10.60.10:FF:000021">
    <property type="entry name" value="Receptor protein serine/threonine kinase"/>
    <property type="match status" value="1"/>
</dbReference>
<evidence type="ECO:0000256" key="13">
    <source>
        <dbReference type="ARBA" id="ARBA00022840"/>
    </source>
</evidence>
<dbReference type="PROSITE" id="PS00107">
    <property type="entry name" value="PROTEIN_KINASE_ATP"/>
    <property type="match status" value="1"/>
</dbReference>
<evidence type="ECO:0000256" key="19">
    <source>
        <dbReference type="SAM" id="MobiDB-lite"/>
    </source>
</evidence>
<evidence type="ECO:0000256" key="12">
    <source>
        <dbReference type="ARBA" id="ARBA00022777"/>
    </source>
</evidence>
<dbReference type="EMBL" id="JBJJXI010000100">
    <property type="protein sequence ID" value="KAL3393271.1"/>
    <property type="molecule type" value="Genomic_DNA"/>
</dbReference>
<evidence type="ECO:0000256" key="5">
    <source>
        <dbReference type="ARBA" id="ARBA00012401"/>
    </source>
</evidence>
<dbReference type="InterPro" id="IPR000333">
    <property type="entry name" value="TGFB_receptor"/>
</dbReference>
<dbReference type="SMART" id="SM00220">
    <property type="entry name" value="S_TKc"/>
    <property type="match status" value="1"/>
</dbReference>
<feature type="domain" description="Protein kinase" evidence="21">
    <location>
        <begin position="234"/>
        <end position="532"/>
    </location>
</feature>
<keyword evidence="17" id="KW-0675">Receptor</keyword>
<keyword evidence="11 18" id="KW-0547">Nucleotide-binding</keyword>
<dbReference type="SUPFAM" id="SSF56112">
    <property type="entry name" value="Protein kinase-like (PK-like)"/>
    <property type="match status" value="1"/>
</dbReference>
<keyword evidence="7" id="KW-0808">Transferase</keyword>
<dbReference type="CDD" id="cd23596">
    <property type="entry name" value="TFP_LU_ECD_Tkv"/>
    <property type="match status" value="1"/>
</dbReference>
<dbReference type="PROSITE" id="PS00108">
    <property type="entry name" value="PROTEIN_KINASE_ST"/>
    <property type="match status" value="1"/>
</dbReference>
<comment type="cofactor">
    <cofactor evidence="2">
        <name>Mg(2+)</name>
        <dbReference type="ChEBI" id="CHEBI:18420"/>
    </cofactor>
</comment>
<evidence type="ECO:0000256" key="7">
    <source>
        <dbReference type="ARBA" id="ARBA00022679"/>
    </source>
</evidence>
<evidence type="ECO:0000313" key="23">
    <source>
        <dbReference type="EMBL" id="KAL3393271.1"/>
    </source>
</evidence>
<dbReference type="InterPro" id="IPR000472">
    <property type="entry name" value="Activin_recp"/>
</dbReference>
<dbReference type="GO" id="GO:0016020">
    <property type="term" value="C:membrane"/>
    <property type="evidence" value="ECO:0007669"/>
    <property type="project" value="UniProtKB-SubCell"/>
</dbReference>
<dbReference type="GO" id="GO:0046872">
    <property type="term" value="F:metal ion binding"/>
    <property type="evidence" value="ECO:0007669"/>
    <property type="project" value="UniProtKB-KW"/>
</dbReference>
<evidence type="ECO:0000256" key="8">
    <source>
        <dbReference type="ARBA" id="ARBA00022692"/>
    </source>
</evidence>
<reference evidence="23 24" key="1">
    <citation type="journal article" date="2024" name="bioRxiv">
        <title>A reference genome for Trichogramma kaykai: A tiny desert-dwelling parasitoid wasp with competing sex-ratio distorters.</title>
        <authorList>
            <person name="Culotta J."/>
            <person name="Lindsey A.R."/>
        </authorList>
    </citation>
    <scope>NUCLEOTIDE SEQUENCE [LARGE SCALE GENOMIC DNA]</scope>
    <source>
        <strain evidence="23 24">KSX58</strain>
    </source>
</reference>
<feature type="region of interest" description="Disordered" evidence="19">
    <location>
        <begin position="1"/>
        <end position="24"/>
    </location>
</feature>
<dbReference type="InterPro" id="IPR045860">
    <property type="entry name" value="Snake_toxin-like_sf"/>
</dbReference>
<evidence type="ECO:0000256" key="18">
    <source>
        <dbReference type="PROSITE-ProRule" id="PRU10141"/>
    </source>
</evidence>
<keyword evidence="8 20" id="KW-0812">Transmembrane</keyword>
<keyword evidence="16 20" id="KW-0472">Membrane</keyword>
<dbReference type="PROSITE" id="PS51256">
    <property type="entry name" value="GS"/>
    <property type="match status" value="1"/>
</dbReference>
<evidence type="ECO:0000256" key="9">
    <source>
        <dbReference type="ARBA" id="ARBA00022723"/>
    </source>
</evidence>
<dbReference type="Gene3D" id="1.10.510.10">
    <property type="entry name" value="Transferase(Phosphotransferase) domain 1"/>
    <property type="match status" value="1"/>
</dbReference>
<dbReference type="Gene3D" id="2.10.60.10">
    <property type="entry name" value="CD59"/>
    <property type="match status" value="1"/>
</dbReference>
<evidence type="ECO:0000256" key="3">
    <source>
        <dbReference type="ARBA" id="ARBA00004479"/>
    </source>
</evidence>
<feature type="compositionally biased region" description="Polar residues" evidence="19">
    <location>
        <begin position="7"/>
        <end position="24"/>
    </location>
</feature>
<comment type="similarity">
    <text evidence="4">Belongs to the protein kinase superfamily. TKL Ser/Thr protein kinase family. TGFB receptor subfamily.</text>
</comment>